<dbReference type="EMBL" id="CP009933">
    <property type="protein sequence ID" value="AKA71227.1"/>
    <property type="molecule type" value="Genomic_DNA"/>
</dbReference>
<dbReference type="Proteomes" id="UP000033115">
    <property type="component" value="Chromosome"/>
</dbReference>
<dbReference type="InterPro" id="IPR025580">
    <property type="entry name" value="Gp46"/>
</dbReference>
<evidence type="ECO:0000313" key="4">
    <source>
        <dbReference type="Proteomes" id="UP000033115"/>
    </source>
</evidence>
<keyword evidence="4" id="KW-1185">Reference proteome</keyword>
<dbReference type="Pfam" id="PF14265">
    <property type="entry name" value="DUF4355"/>
    <property type="match status" value="1"/>
</dbReference>
<organism evidence="3 4">
    <name type="scientific">Clostridium scatologenes</name>
    <dbReference type="NCBI Taxonomy" id="1548"/>
    <lineage>
        <taxon>Bacteria</taxon>
        <taxon>Bacillati</taxon>
        <taxon>Bacillota</taxon>
        <taxon>Clostridia</taxon>
        <taxon>Eubacteriales</taxon>
        <taxon>Clostridiaceae</taxon>
        <taxon>Clostridium</taxon>
    </lineage>
</organism>
<sequence length="186" mass="21580">MEEVKTTETNTEVEGVATGDTNRTEVKTYTEEEVNKLLNAKIQSETDKVRTEYSKKMKTLEEEVKTLKPVEKSESELKLEERLKALEDKEKEVQAKEKLLNITNKLSEQGLPSQLAKYLMQGEDVETEIASLKEIFTNNVIDNSYKPQNHKSSKDVITKEQFNKMSYMDRMNLFKSNKDLYQKLSK</sequence>
<name>A0A0E3K2X8_CLOSL</name>
<feature type="coiled-coil region" evidence="1">
    <location>
        <begin position="72"/>
        <end position="106"/>
    </location>
</feature>
<gene>
    <name evidence="3" type="ORF">CSCA_4102</name>
</gene>
<evidence type="ECO:0008006" key="5">
    <source>
        <dbReference type="Google" id="ProtNLM"/>
    </source>
</evidence>
<evidence type="ECO:0000313" key="3">
    <source>
        <dbReference type="EMBL" id="AKA71227.1"/>
    </source>
</evidence>
<keyword evidence="1" id="KW-0175">Coiled coil</keyword>
<protein>
    <recommendedName>
        <fullName evidence="5">DUF4355 domain-containing protein</fullName>
    </recommendedName>
</protein>
<evidence type="ECO:0000256" key="2">
    <source>
        <dbReference type="SAM" id="MobiDB-lite"/>
    </source>
</evidence>
<evidence type="ECO:0000256" key="1">
    <source>
        <dbReference type="SAM" id="Coils"/>
    </source>
</evidence>
<dbReference type="KEGG" id="csq:CSCA_4102"/>
<dbReference type="HOGENOM" id="CLU_124866_0_0_9"/>
<accession>A0A0E3K2X8</accession>
<dbReference type="STRING" id="1548.CSCA_4102"/>
<feature type="compositionally biased region" description="Low complexity" evidence="2">
    <location>
        <begin position="7"/>
        <end position="18"/>
    </location>
</feature>
<dbReference type="RefSeq" id="WP_029162335.1">
    <property type="nucleotide sequence ID" value="NZ_CP009933.1"/>
</dbReference>
<reference evidence="3 4" key="1">
    <citation type="journal article" date="2015" name="J. Biotechnol.">
        <title>Complete genome sequence of a malodorant-producing acetogen, Clostridium scatologenes ATCC 25775(T).</title>
        <authorList>
            <person name="Zhu Z."/>
            <person name="Guo T."/>
            <person name="Zheng H."/>
            <person name="Song T."/>
            <person name="Ouyang P."/>
            <person name="Xie J."/>
        </authorList>
    </citation>
    <scope>NUCLEOTIDE SEQUENCE [LARGE SCALE GENOMIC DNA]</scope>
    <source>
        <strain evidence="3 4">ATCC 25775</strain>
    </source>
</reference>
<feature type="region of interest" description="Disordered" evidence="2">
    <location>
        <begin position="1"/>
        <end position="28"/>
    </location>
</feature>
<dbReference type="AlphaFoldDB" id="A0A0E3K2X8"/>
<proteinExistence type="predicted"/>